<evidence type="ECO:0000256" key="6">
    <source>
        <dbReference type="SAM" id="MobiDB-lite"/>
    </source>
</evidence>
<keyword evidence="2" id="KW-0004">4Fe-4S</keyword>
<sequence>MRELILAKSAGFCFGVSRSVKMAGELLESGPAASFGPLIHNDEVVGELEARGLRVINSPEEARPCERVLIRSHGISLAEEEALRRSGAEISDATCPNVARIHRIVAEAGAAGRQVVVLGRAEHPEVRAICGRCEGALVVENAQELEKLLSERPNLRSEALTFVVQTTQTEARLKECDILIKKWCTNAEIFDTICFATSTRQSEAIELASRCDAMVVIGGRKSANSLHLAELCAERCPATQFIENAGELDLSVLSGADTVGVTAGASAPAWIIKEVLDKMSDEILIQENPAEETAAETAVETAEPVAAEPVVEAAESAAEPAEAVEESAQAEPVEEAAAEEAPAAEKSFDELLEDSLKTIYNGDRVSGTVVAITPTEVSVDLGTKYSAFIPTGEFTNDGAIPVEEAVKVGDTVEAIVVRVNDVEGTAQLSKKRLDAAKSWQVIEQAQADGEIVEGFVTEENKGGVVVNVGGVRVFVPASQSGLPKDTPMTGLVKTNVRLKITEVNRGRRR</sequence>
<dbReference type="CDD" id="cd13944">
    <property type="entry name" value="lytB_ispH"/>
    <property type="match status" value="1"/>
</dbReference>
<evidence type="ECO:0000256" key="1">
    <source>
        <dbReference type="ARBA" id="ARBA00001966"/>
    </source>
</evidence>
<dbReference type="CDD" id="cd05687">
    <property type="entry name" value="S1_RPS1_repeat_ec1_hs1"/>
    <property type="match status" value="1"/>
</dbReference>
<dbReference type="GO" id="GO:0051539">
    <property type="term" value="F:4 iron, 4 sulfur cluster binding"/>
    <property type="evidence" value="ECO:0007669"/>
    <property type="project" value="UniProtKB-KW"/>
</dbReference>
<dbReference type="InterPro" id="IPR003451">
    <property type="entry name" value="LytB/IspH"/>
</dbReference>
<keyword evidence="3" id="KW-0479">Metal-binding</keyword>
<protein>
    <submittedName>
        <fullName evidence="8">4-hydroxy-3-methylbut-2-enyl diphosphate reductase</fullName>
        <ecNumber evidence="8">1.17.7.4</ecNumber>
    </submittedName>
</protein>
<dbReference type="AlphaFoldDB" id="A0A9D1FCT7"/>
<keyword evidence="4" id="KW-0408">Iron</keyword>
<evidence type="ECO:0000256" key="2">
    <source>
        <dbReference type="ARBA" id="ARBA00022485"/>
    </source>
</evidence>
<keyword evidence="8" id="KW-0560">Oxidoreductase</keyword>
<feature type="non-terminal residue" evidence="8">
    <location>
        <position position="509"/>
    </location>
</feature>
<dbReference type="GO" id="GO:0019288">
    <property type="term" value="P:isopentenyl diphosphate biosynthetic process, methylerythritol 4-phosphate pathway"/>
    <property type="evidence" value="ECO:0007669"/>
    <property type="project" value="InterPro"/>
</dbReference>
<dbReference type="Pfam" id="PF02401">
    <property type="entry name" value="LYTB"/>
    <property type="match status" value="1"/>
</dbReference>
<dbReference type="NCBIfam" id="TIGR00216">
    <property type="entry name" value="ispH_lytB"/>
    <property type="match status" value="1"/>
</dbReference>
<dbReference type="EMBL" id="DVJK01000097">
    <property type="protein sequence ID" value="HIS66605.1"/>
    <property type="molecule type" value="Genomic_DNA"/>
</dbReference>
<organism evidence="8 9">
    <name type="scientific">Candidatus Scatomorpha merdipullorum</name>
    <dbReference type="NCBI Taxonomy" id="2840927"/>
    <lineage>
        <taxon>Bacteria</taxon>
        <taxon>Bacillati</taxon>
        <taxon>Bacillota</taxon>
        <taxon>Clostridia</taxon>
        <taxon>Eubacteriales</taxon>
        <taxon>Candidatus Scatomorpha</taxon>
    </lineage>
</organism>
<dbReference type="GO" id="GO:0050992">
    <property type="term" value="P:dimethylallyl diphosphate biosynthetic process"/>
    <property type="evidence" value="ECO:0007669"/>
    <property type="project" value="InterPro"/>
</dbReference>
<feature type="domain" description="S1 motif" evidence="7">
    <location>
        <begin position="449"/>
        <end position="509"/>
    </location>
</feature>
<proteinExistence type="inferred from homology"/>
<feature type="region of interest" description="Disordered" evidence="6">
    <location>
        <begin position="291"/>
        <end position="341"/>
    </location>
</feature>
<reference evidence="8" key="1">
    <citation type="submission" date="2020-10" db="EMBL/GenBank/DDBJ databases">
        <authorList>
            <person name="Gilroy R."/>
        </authorList>
    </citation>
    <scope>NUCLEOTIDE SEQUENCE</scope>
    <source>
        <strain evidence="8">ChiHjej10B9-9673</strain>
    </source>
</reference>
<dbReference type="Pfam" id="PF00575">
    <property type="entry name" value="S1"/>
    <property type="match status" value="2"/>
</dbReference>
<dbReference type="HAMAP" id="MF_00191">
    <property type="entry name" value="IspH"/>
    <property type="match status" value="1"/>
</dbReference>
<dbReference type="PRINTS" id="PR00681">
    <property type="entry name" value="RIBOSOMALS1"/>
</dbReference>
<dbReference type="Gene3D" id="2.40.50.140">
    <property type="entry name" value="Nucleic acid-binding proteins"/>
    <property type="match status" value="2"/>
</dbReference>
<evidence type="ECO:0000313" key="9">
    <source>
        <dbReference type="Proteomes" id="UP000824001"/>
    </source>
</evidence>
<dbReference type="InterPro" id="IPR003029">
    <property type="entry name" value="S1_domain"/>
</dbReference>
<evidence type="ECO:0000313" key="8">
    <source>
        <dbReference type="EMBL" id="HIS66605.1"/>
    </source>
</evidence>
<dbReference type="EC" id="1.17.7.4" evidence="8"/>
<feature type="compositionally biased region" description="Low complexity" evidence="6">
    <location>
        <begin position="295"/>
        <end position="331"/>
    </location>
</feature>
<dbReference type="Gene3D" id="3.40.50.11270">
    <property type="match status" value="1"/>
</dbReference>
<dbReference type="Gene3D" id="3.40.1010.20">
    <property type="entry name" value="4-hydroxy-3-methylbut-2-enyl diphosphate reductase, catalytic domain"/>
    <property type="match status" value="2"/>
</dbReference>
<accession>A0A9D1FCT7</accession>
<keyword evidence="5" id="KW-0411">Iron-sulfur</keyword>
<dbReference type="GO" id="GO:0003676">
    <property type="term" value="F:nucleic acid binding"/>
    <property type="evidence" value="ECO:0007669"/>
    <property type="project" value="InterPro"/>
</dbReference>
<dbReference type="PANTHER" id="PTHR30426:SF0">
    <property type="entry name" value="4-HYDROXY-3-METHYLBUT-2-ENYL DIPHOSPHATE REDUCTASE"/>
    <property type="match status" value="1"/>
</dbReference>
<feature type="domain" description="S1 motif" evidence="7">
    <location>
        <begin position="362"/>
        <end position="431"/>
    </location>
</feature>
<comment type="caution">
    <text evidence="8">The sequence shown here is derived from an EMBL/GenBank/DDBJ whole genome shotgun (WGS) entry which is preliminary data.</text>
</comment>
<dbReference type="GO" id="GO:0046872">
    <property type="term" value="F:metal ion binding"/>
    <property type="evidence" value="ECO:0007669"/>
    <property type="project" value="UniProtKB-KW"/>
</dbReference>
<evidence type="ECO:0000256" key="3">
    <source>
        <dbReference type="ARBA" id="ARBA00022723"/>
    </source>
</evidence>
<name>A0A9D1FCT7_9FIRM</name>
<gene>
    <name evidence="8" type="primary">ispH</name>
    <name evidence="8" type="ORF">IAC18_03465</name>
</gene>
<dbReference type="GO" id="GO:0051745">
    <property type="term" value="F:4-hydroxy-3-methylbut-2-enyl diphosphate reductase activity"/>
    <property type="evidence" value="ECO:0007669"/>
    <property type="project" value="UniProtKB-EC"/>
</dbReference>
<dbReference type="PROSITE" id="PS50126">
    <property type="entry name" value="S1"/>
    <property type="match status" value="2"/>
</dbReference>
<dbReference type="SUPFAM" id="SSF50249">
    <property type="entry name" value="Nucleic acid-binding proteins"/>
    <property type="match status" value="2"/>
</dbReference>
<dbReference type="Proteomes" id="UP000824001">
    <property type="component" value="Unassembled WGS sequence"/>
</dbReference>
<evidence type="ECO:0000259" key="7">
    <source>
        <dbReference type="PROSITE" id="PS50126"/>
    </source>
</evidence>
<dbReference type="SMART" id="SM00316">
    <property type="entry name" value="S1"/>
    <property type="match status" value="2"/>
</dbReference>
<dbReference type="InterPro" id="IPR012340">
    <property type="entry name" value="NA-bd_OB-fold"/>
</dbReference>
<dbReference type="PANTHER" id="PTHR30426">
    <property type="entry name" value="4-HYDROXY-3-METHYLBUT-2-ENYL DIPHOSPHATE REDUCTASE"/>
    <property type="match status" value="1"/>
</dbReference>
<reference evidence="8" key="2">
    <citation type="journal article" date="2021" name="PeerJ">
        <title>Extensive microbial diversity within the chicken gut microbiome revealed by metagenomics and culture.</title>
        <authorList>
            <person name="Gilroy R."/>
            <person name="Ravi A."/>
            <person name="Getino M."/>
            <person name="Pursley I."/>
            <person name="Horton D.L."/>
            <person name="Alikhan N.F."/>
            <person name="Baker D."/>
            <person name="Gharbi K."/>
            <person name="Hall N."/>
            <person name="Watson M."/>
            <person name="Adriaenssens E.M."/>
            <person name="Foster-Nyarko E."/>
            <person name="Jarju S."/>
            <person name="Secka A."/>
            <person name="Antonio M."/>
            <person name="Oren A."/>
            <person name="Chaudhuri R.R."/>
            <person name="La Ragione R."/>
            <person name="Hildebrand F."/>
            <person name="Pallen M.J."/>
        </authorList>
    </citation>
    <scope>NUCLEOTIDE SEQUENCE</scope>
    <source>
        <strain evidence="8">ChiHjej10B9-9673</strain>
    </source>
</reference>
<comment type="cofactor">
    <cofactor evidence="1">
        <name>[4Fe-4S] cluster</name>
        <dbReference type="ChEBI" id="CHEBI:49883"/>
    </cofactor>
</comment>
<dbReference type="InterPro" id="IPR035104">
    <property type="entry name" value="Ribosomal_protein_S1-like"/>
</dbReference>
<evidence type="ECO:0000256" key="5">
    <source>
        <dbReference type="ARBA" id="ARBA00023014"/>
    </source>
</evidence>
<evidence type="ECO:0000256" key="4">
    <source>
        <dbReference type="ARBA" id="ARBA00023004"/>
    </source>
</evidence>